<dbReference type="Gene3D" id="1.10.1060.10">
    <property type="entry name" value="Alpha-helical ferredoxin"/>
    <property type="match status" value="1"/>
</dbReference>
<keyword evidence="2" id="KW-0408">Iron</keyword>
<accession>S0FYS7</accession>
<dbReference type="Gene3D" id="3.50.50.60">
    <property type="entry name" value="FAD/NAD(P)-binding domain"/>
    <property type="match status" value="2"/>
</dbReference>
<evidence type="ECO:0000256" key="3">
    <source>
        <dbReference type="ARBA" id="ARBA00023014"/>
    </source>
</evidence>
<evidence type="ECO:0000313" key="5">
    <source>
        <dbReference type="EMBL" id="EMS80238.1"/>
    </source>
</evidence>
<keyword evidence="6" id="KW-1185">Reference proteome</keyword>
<dbReference type="Pfam" id="PF14691">
    <property type="entry name" value="Fer4_20"/>
    <property type="match status" value="1"/>
</dbReference>
<dbReference type="PROSITE" id="PS51379">
    <property type="entry name" value="4FE4S_FER_2"/>
    <property type="match status" value="1"/>
</dbReference>
<keyword evidence="1" id="KW-0479">Metal-binding</keyword>
<gene>
    <name evidence="5" type="primary">gltD</name>
    <name evidence="5" type="ORF">Dpo_3c03830</name>
</gene>
<dbReference type="InterPro" id="IPR009051">
    <property type="entry name" value="Helical_ferredxn"/>
</dbReference>
<keyword evidence="3" id="KW-0411">Iron-sulfur</keyword>
<dbReference type="SUPFAM" id="SSF51971">
    <property type="entry name" value="Nucleotide-binding domain"/>
    <property type="match status" value="1"/>
</dbReference>
<dbReference type="PRINTS" id="PR00419">
    <property type="entry name" value="ADXRDTASE"/>
</dbReference>
<dbReference type="PROSITE" id="PS00198">
    <property type="entry name" value="4FE4S_FER_1"/>
    <property type="match status" value="1"/>
</dbReference>
<dbReference type="EMBL" id="APJX01000003">
    <property type="protein sequence ID" value="EMS80238.1"/>
    <property type="molecule type" value="Genomic_DNA"/>
</dbReference>
<protein>
    <submittedName>
        <fullName evidence="5">Glutamate synthase [NADPH] small chain</fullName>
        <ecNumber evidence="5">1.4.1.13</ecNumber>
    </submittedName>
</protein>
<name>S0FYS7_9BACT</name>
<keyword evidence="5" id="KW-0560">Oxidoreductase</keyword>
<dbReference type="PATRIC" id="fig|1286635.3.peg.1952"/>
<dbReference type="EC" id="1.4.1.13" evidence="5"/>
<dbReference type="PANTHER" id="PTHR42783:SF3">
    <property type="entry name" value="GLUTAMATE SYNTHASE [NADPH] SMALL CHAIN-RELATED"/>
    <property type="match status" value="1"/>
</dbReference>
<dbReference type="Proteomes" id="UP000014216">
    <property type="component" value="Unassembled WGS sequence"/>
</dbReference>
<dbReference type="NCBIfam" id="NF009410">
    <property type="entry name" value="PRK12771.1"/>
    <property type="match status" value="1"/>
</dbReference>
<dbReference type="Pfam" id="PF07992">
    <property type="entry name" value="Pyr_redox_2"/>
    <property type="match status" value="1"/>
</dbReference>
<dbReference type="SUPFAM" id="SSF46548">
    <property type="entry name" value="alpha-helical ferredoxin"/>
    <property type="match status" value="2"/>
</dbReference>
<dbReference type="GO" id="GO:0046872">
    <property type="term" value="F:metal ion binding"/>
    <property type="evidence" value="ECO:0007669"/>
    <property type="project" value="UniProtKB-KW"/>
</dbReference>
<dbReference type="OrthoDB" id="9803192at2"/>
<dbReference type="GO" id="GO:0051536">
    <property type="term" value="F:iron-sulfur cluster binding"/>
    <property type="evidence" value="ECO:0007669"/>
    <property type="project" value="UniProtKB-KW"/>
</dbReference>
<evidence type="ECO:0000259" key="4">
    <source>
        <dbReference type="PROSITE" id="PS51379"/>
    </source>
</evidence>
<dbReference type="InterPro" id="IPR017900">
    <property type="entry name" value="4Fe4S_Fe_S_CS"/>
</dbReference>
<dbReference type="RefSeq" id="WP_006965589.1">
    <property type="nucleotide sequence ID" value="NZ_APJX01000003.1"/>
</dbReference>
<proteinExistence type="predicted"/>
<dbReference type="Gene3D" id="3.30.70.20">
    <property type="match status" value="1"/>
</dbReference>
<dbReference type="PANTHER" id="PTHR42783">
    <property type="entry name" value="GLUTAMATE SYNTHASE [NADPH] SMALL CHAIN"/>
    <property type="match status" value="1"/>
</dbReference>
<reference evidence="5 6" key="1">
    <citation type="journal article" date="2013" name="Genome Announc.">
        <title>Draft Genome Sequence of Desulfotignum phosphitoxidans DSM 13687 Strain FiPS-3.</title>
        <authorList>
            <person name="Poehlein A."/>
            <person name="Daniel R."/>
            <person name="Simeonova D.D."/>
        </authorList>
    </citation>
    <scope>NUCLEOTIDE SEQUENCE [LARGE SCALE GENOMIC DNA]</scope>
    <source>
        <strain evidence="5 6">DSM 13687</strain>
    </source>
</reference>
<organism evidence="5 6">
    <name type="scientific">Desulfotignum phosphitoxidans DSM 13687</name>
    <dbReference type="NCBI Taxonomy" id="1286635"/>
    <lineage>
        <taxon>Bacteria</taxon>
        <taxon>Pseudomonadati</taxon>
        <taxon>Thermodesulfobacteriota</taxon>
        <taxon>Desulfobacteria</taxon>
        <taxon>Desulfobacterales</taxon>
        <taxon>Desulfobacteraceae</taxon>
        <taxon>Desulfotignum</taxon>
    </lineage>
</organism>
<dbReference type="InterPro" id="IPR017896">
    <property type="entry name" value="4Fe4S_Fe-S-bd"/>
</dbReference>
<evidence type="ECO:0000256" key="1">
    <source>
        <dbReference type="ARBA" id="ARBA00022723"/>
    </source>
</evidence>
<evidence type="ECO:0000256" key="2">
    <source>
        <dbReference type="ARBA" id="ARBA00023004"/>
    </source>
</evidence>
<comment type="caution">
    <text evidence="5">The sequence shown here is derived from an EMBL/GenBank/DDBJ whole genome shotgun (WGS) entry which is preliminary data.</text>
</comment>
<dbReference type="InterPro" id="IPR028261">
    <property type="entry name" value="DPD_II"/>
</dbReference>
<feature type="domain" description="4Fe-4S ferredoxin-type" evidence="4">
    <location>
        <begin position="617"/>
        <end position="646"/>
    </location>
</feature>
<dbReference type="GO" id="GO:0004355">
    <property type="term" value="F:glutamate synthase (NADPH) activity"/>
    <property type="evidence" value="ECO:0007669"/>
    <property type="project" value="UniProtKB-EC"/>
</dbReference>
<sequence>MAQNTCPVQSTLQYLSERIDSGVLTDPRVRRICESIRMLVEEISLGEAGDGHMPAIDELMAEFETINPNETAVKTRQALNQAFTEHREMFVSHIESRNCPTHDCGVIAPSPCQMACPAGIDVPTYLALIAEGKDAEAIAVIREDNPLPWVCGLVCTRPCEMMCVRGRIDTPISIKFLKAFAAERALSDRQYKNPEPAPPNGKKVCVVGAGPGGLSCAYYLALMGYAVNVIESLPFAGGMLMVGIPRYRLPREVIDREVAMIEDLGVKISFNTRFGMDVTYEQMIEQGTDAFFIAIGAHKAWDMGIKGETDFPRVIEAIAFLKNVALGDRHAPGKRVVIIGGGNVAIDAARTSLRLGAEKVTIAYRRSREQMPADIEEVEQAEEEGIEFAFLTIPTEIRGDGDVITGLACNKAELIAKKGTDRLAPVPILGKDFVIPADAVISAIGQYVDDSGMTAFDKIRWTRRGTIEVNHASMETSMPGVFAAGDAVSGPATVIEAIGGGKRAADAIHRYLNHIPQPRMPKIPVRRHKRPMIEMTASEKMRLTRPSMSMLNVDRRRTTFQQVELGYDEEAVRKEARRCLRCDVCRRCGKCVEVCRDKMGIDALHLGYLDFDHPVKTDFRLTSEKCITCGACAANCENNAMVIEERDGKRMLKLCGTILNEQDIQHCEACGAKLPSAQYMAFISDKTADVTKKSDQRLLCNHCQRKLSARIHVSTRPVKNQ</sequence>
<dbReference type="AlphaFoldDB" id="S0FYS7"/>
<evidence type="ECO:0000313" key="6">
    <source>
        <dbReference type="Proteomes" id="UP000014216"/>
    </source>
</evidence>
<dbReference type="InterPro" id="IPR036188">
    <property type="entry name" value="FAD/NAD-bd_sf"/>
</dbReference>
<dbReference type="InterPro" id="IPR023753">
    <property type="entry name" value="FAD/NAD-binding_dom"/>
</dbReference>